<protein>
    <submittedName>
        <fullName evidence="3">Thioesterase</fullName>
    </submittedName>
</protein>
<dbReference type="RefSeq" id="WP_257823184.1">
    <property type="nucleotide sequence ID" value="NZ_JABXYM010000002.1"/>
</dbReference>
<dbReference type="Pfam" id="PF00975">
    <property type="entry name" value="Thioesterase"/>
    <property type="match status" value="1"/>
</dbReference>
<dbReference type="InterPro" id="IPR001031">
    <property type="entry name" value="Thioesterase"/>
</dbReference>
<evidence type="ECO:0000313" key="3">
    <source>
        <dbReference type="EMBL" id="MCR6098799.1"/>
    </source>
</evidence>
<dbReference type="GO" id="GO:0008610">
    <property type="term" value="P:lipid biosynthetic process"/>
    <property type="evidence" value="ECO:0007669"/>
    <property type="project" value="TreeGrafter"/>
</dbReference>
<name>A0A9Q4B5P9_SALAG</name>
<accession>A0A9Q4B5P9</accession>
<evidence type="ECO:0000259" key="2">
    <source>
        <dbReference type="Pfam" id="PF00975"/>
    </source>
</evidence>
<comment type="similarity">
    <text evidence="1">Belongs to the thioesterase family.</text>
</comment>
<dbReference type="Gene3D" id="3.40.50.1820">
    <property type="entry name" value="alpha/beta hydrolase"/>
    <property type="match status" value="1"/>
</dbReference>
<comment type="caution">
    <text evidence="3">The sequence shown here is derived from an EMBL/GenBank/DDBJ whole genome shotgun (WGS) entry which is preliminary data.</text>
</comment>
<dbReference type="Proteomes" id="UP001057753">
    <property type="component" value="Unassembled WGS sequence"/>
</dbReference>
<keyword evidence="4" id="KW-1185">Reference proteome</keyword>
<gene>
    <name evidence="3" type="ORF">HXA33_20005</name>
</gene>
<evidence type="ECO:0000313" key="4">
    <source>
        <dbReference type="Proteomes" id="UP001057753"/>
    </source>
</evidence>
<feature type="domain" description="Thioesterase" evidence="2">
    <location>
        <begin position="2"/>
        <end position="216"/>
    </location>
</feature>
<dbReference type="EMBL" id="JABXYM010000002">
    <property type="protein sequence ID" value="MCR6098799.1"/>
    <property type="molecule type" value="Genomic_DNA"/>
</dbReference>
<sequence length="230" mass="25934">MQLFCFHCAGGSSNMFGEWELPGMDIIGIDLPGRGIRVNEPFLDQFDQAVEDLANKVISLRNPRQTWGVFGHSMGGLLAYEVSRRLQEYQVQCRILSGINPINRYGGGVKLLDEDDHTIVGRLADLGGLPKKYKDHPMFVKWFAPILRADLSLVKTFRYTETKSTIRTYIVNGLDDILTRKAGEADWKEVIPENMEYVSIEGGHFSILQNPEVVHRLVKSSFKKLGVTSC</sequence>
<organism evidence="3 4">
    <name type="scientific">Salipaludibacillus agaradhaerens</name>
    <name type="common">Bacillus agaradhaerens</name>
    <dbReference type="NCBI Taxonomy" id="76935"/>
    <lineage>
        <taxon>Bacteria</taxon>
        <taxon>Bacillati</taxon>
        <taxon>Bacillota</taxon>
        <taxon>Bacilli</taxon>
        <taxon>Bacillales</taxon>
        <taxon>Bacillaceae</taxon>
    </lineage>
</organism>
<dbReference type="PANTHER" id="PTHR11487">
    <property type="entry name" value="THIOESTERASE"/>
    <property type="match status" value="1"/>
</dbReference>
<dbReference type="InterPro" id="IPR029058">
    <property type="entry name" value="AB_hydrolase_fold"/>
</dbReference>
<dbReference type="SUPFAM" id="SSF53474">
    <property type="entry name" value="alpha/beta-Hydrolases"/>
    <property type="match status" value="1"/>
</dbReference>
<proteinExistence type="inferred from homology"/>
<dbReference type="InterPro" id="IPR012223">
    <property type="entry name" value="TEII"/>
</dbReference>
<evidence type="ECO:0000256" key="1">
    <source>
        <dbReference type="ARBA" id="ARBA00007169"/>
    </source>
</evidence>
<dbReference type="AlphaFoldDB" id="A0A9Q4B5P9"/>
<dbReference type="PANTHER" id="PTHR11487:SF0">
    <property type="entry name" value="S-ACYL FATTY ACID SYNTHASE THIOESTERASE, MEDIUM CHAIN"/>
    <property type="match status" value="1"/>
</dbReference>
<reference evidence="3" key="1">
    <citation type="submission" date="2020-06" db="EMBL/GenBank/DDBJ databases">
        <title>Insight into the genomes of haloalkaliphilic bacilli from Kenyan soda lakes.</title>
        <authorList>
            <person name="Mwirichia R."/>
            <person name="Villamizar G.C."/>
            <person name="Poehlein A."/>
            <person name="Mugweru J."/>
            <person name="Kipnyargis A."/>
            <person name="Kiplimo D."/>
            <person name="Orwa P."/>
            <person name="Daniel R."/>
        </authorList>
    </citation>
    <scope>NUCLEOTIDE SEQUENCE</scope>
    <source>
        <strain evidence="3">B1096_S55</strain>
    </source>
</reference>